<evidence type="ECO:0000313" key="1">
    <source>
        <dbReference type="EMBL" id="AVW83018.1"/>
    </source>
</evidence>
<organism evidence="1">
    <name type="scientific">Streptomyces tubercidicus</name>
    <dbReference type="NCBI Taxonomy" id="47759"/>
    <lineage>
        <taxon>Bacteria</taxon>
        <taxon>Bacillati</taxon>
        <taxon>Actinomycetota</taxon>
        <taxon>Actinomycetes</taxon>
        <taxon>Kitasatosporales</taxon>
        <taxon>Streptomycetaceae</taxon>
        <taxon>Streptomyces</taxon>
    </lineage>
</organism>
<reference evidence="1" key="1">
    <citation type="journal article" date="2018" name="Microb. Cell Fact.">
        <title>Discovery and characterization of the tubercidin biosynthetic pathway from Streptomyces tubercidicus NBRC 13090.</title>
        <authorList>
            <person name="Liu Y."/>
            <person name="Gong R."/>
            <person name="Liu X."/>
            <person name="Zhang P."/>
            <person name="Zhang Q."/>
            <person name="Cai Y.S."/>
            <person name="Deng Z."/>
            <person name="Winkler M."/>
            <person name="Wu J."/>
            <person name="Chen W."/>
        </authorList>
    </citation>
    <scope>NUCLEOTIDE SEQUENCE</scope>
    <source>
        <strain evidence="1">NBRC 13090</strain>
    </source>
</reference>
<accession>A0A384YX01</accession>
<sequence>MHEKCEVEMSHCVTKTFRAMSLSLLSPPFTLPVLSAAQVPDGGVASASRGGLPQVATAMMATNNWAWD</sequence>
<protein>
    <submittedName>
        <fullName evidence="1">Uncharacterized protein</fullName>
    </submittedName>
</protein>
<dbReference type="EMBL" id="MG706975">
    <property type="protein sequence ID" value="AVW83018.1"/>
    <property type="molecule type" value="Genomic_DNA"/>
</dbReference>
<proteinExistence type="predicted"/>
<dbReference type="AlphaFoldDB" id="A0A384YX01"/>
<name>A0A384YX01_9ACTN</name>
<gene>
    <name evidence="1" type="primary">orf1</name>
</gene>